<dbReference type="EMBL" id="JACHXA010000009">
    <property type="protein sequence ID" value="MBB3066662.1"/>
    <property type="molecule type" value="Genomic_DNA"/>
</dbReference>
<dbReference type="Proteomes" id="UP000581135">
    <property type="component" value="Unassembled WGS sequence"/>
</dbReference>
<reference evidence="1 2" key="1">
    <citation type="submission" date="2020-08" db="EMBL/GenBank/DDBJ databases">
        <title>Genomic Encyclopedia of Type Strains, Phase III (KMG-III): the genomes of soil and plant-associated and newly described type strains.</title>
        <authorList>
            <person name="Whitman W."/>
        </authorList>
    </citation>
    <scope>NUCLEOTIDE SEQUENCE [LARGE SCALE GENOMIC DNA]</scope>
    <source>
        <strain evidence="1 2">CECT 8803</strain>
    </source>
</reference>
<evidence type="ECO:0008006" key="3">
    <source>
        <dbReference type="Google" id="ProtNLM"/>
    </source>
</evidence>
<dbReference type="AlphaFoldDB" id="A0A839SVZ8"/>
<evidence type="ECO:0000313" key="1">
    <source>
        <dbReference type="EMBL" id="MBB3066662.1"/>
    </source>
</evidence>
<name>A0A839SVZ8_9PROT</name>
<protein>
    <recommendedName>
        <fullName evidence="3">YaaC-like Protein</fullName>
    </recommendedName>
</protein>
<accession>A0A839SVZ8</accession>
<keyword evidence="2" id="KW-1185">Reference proteome</keyword>
<dbReference type="RefSeq" id="WP_183417487.1">
    <property type="nucleotide sequence ID" value="NZ_JACHXA010000009.1"/>
</dbReference>
<dbReference type="InterPro" id="IPR026988">
    <property type="entry name" value="YaaC-like"/>
</dbReference>
<evidence type="ECO:0000313" key="2">
    <source>
        <dbReference type="Proteomes" id="UP000581135"/>
    </source>
</evidence>
<organism evidence="1 2">
    <name type="scientific">Limibacillus halophilus</name>
    <dbReference type="NCBI Taxonomy" id="1579333"/>
    <lineage>
        <taxon>Bacteria</taxon>
        <taxon>Pseudomonadati</taxon>
        <taxon>Pseudomonadota</taxon>
        <taxon>Alphaproteobacteria</taxon>
        <taxon>Rhodospirillales</taxon>
        <taxon>Rhodovibrionaceae</taxon>
        <taxon>Limibacillus</taxon>
    </lineage>
</organism>
<gene>
    <name evidence="1" type="ORF">FHR98_002970</name>
</gene>
<sequence length="347" mass="39749">MKGKQIKLGNRRVWMHKAIQHTNFEAESVLSNDPWLFVELWLKRNGKADALAYWLQARRFADATKTLGIEAAPLTLYYSFLNATKALLEVRSAVHGTTHGVTGERPASAKASLANEKVTFLSGGVLPALCRYLGESPNKHEYSLKELLWNLPFVHRAFRHTFTSAPELFIPLEKACYVSHDGTSEAWFEAMVIPRYADGRILQSIPGLFETFEHAGNTFVRREKRFKWIKGRSDKREKSQALVRLGNYHSTTRRIVVPISGNRDLWYLKKNSTQNKLAERHELSIAFAAMHRLSELSRYDPRGFDRHLCGNANWLLTEFIEHAASQFIDQISSEITGFQFWKPGIRS</sequence>
<comment type="caution">
    <text evidence="1">The sequence shown here is derived from an EMBL/GenBank/DDBJ whole genome shotgun (WGS) entry which is preliminary data.</text>
</comment>
<proteinExistence type="predicted"/>
<dbReference type="Pfam" id="PF14175">
    <property type="entry name" value="YaaC"/>
    <property type="match status" value="1"/>
</dbReference>